<keyword evidence="3" id="KW-1185">Reference proteome</keyword>
<evidence type="ECO:0000313" key="2">
    <source>
        <dbReference type="EMBL" id="KAF6407050.1"/>
    </source>
</evidence>
<feature type="region of interest" description="Disordered" evidence="1">
    <location>
        <begin position="39"/>
        <end position="66"/>
    </location>
</feature>
<protein>
    <submittedName>
        <fullName evidence="2">Kelch like family member 36</fullName>
    </submittedName>
</protein>
<organism evidence="2 3">
    <name type="scientific">Molossus molossus</name>
    <name type="common">Pallas' mastiff bat</name>
    <name type="synonym">Vespertilio molossus</name>
    <dbReference type="NCBI Taxonomy" id="27622"/>
    <lineage>
        <taxon>Eukaryota</taxon>
        <taxon>Metazoa</taxon>
        <taxon>Chordata</taxon>
        <taxon>Craniata</taxon>
        <taxon>Vertebrata</taxon>
        <taxon>Euteleostomi</taxon>
        <taxon>Mammalia</taxon>
        <taxon>Eutheria</taxon>
        <taxon>Laurasiatheria</taxon>
        <taxon>Chiroptera</taxon>
        <taxon>Yangochiroptera</taxon>
        <taxon>Molossidae</taxon>
        <taxon>Molossus</taxon>
    </lineage>
</organism>
<comment type="caution">
    <text evidence="2">The sequence shown here is derived from an EMBL/GenBank/DDBJ whole genome shotgun (WGS) entry which is preliminary data.</text>
</comment>
<reference evidence="2 3" key="1">
    <citation type="journal article" date="2020" name="Nature">
        <title>Six reference-quality genomes reveal evolution of bat adaptations.</title>
        <authorList>
            <person name="Jebb D."/>
            <person name="Huang Z."/>
            <person name="Pippel M."/>
            <person name="Hughes G.M."/>
            <person name="Lavrichenko K."/>
            <person name="Devanna P."/>
            <person name="Winkler S."/>
            <person name="Jermiin L.S."/>
            <person name="Skirmuntt E.C."/>
            <person name="Katzourakis A."/>
            <person name="Burkitt-Gray L."/>
            <person name="Ray D.A."/>
            <person name="Sullivan K.A.M."/>
            <person name="Roscito J.G."/>
            <person name="Kirilenko B.M."/>
            <person name="Davalos L.M."/>
            <person name="Corthals A.P."/>
            <person name="Power M.L."/>
            <person name="Jones G."/>
            <person name="Ransome R.D."/>
            <person name="Dechmann D.K.N."/>
            <person name="Locatelli A.G."/>
            <person name="Puechmaille S.J."/>
            <person name="Fedrigo O."/>
            <person name="Jarvis E.D."/>
            <person name="Hiller M."/>
            <person name="Vernes S.C."/>
            <person name="Myers E.W."/>
            <person name="Teeling E.C."/>
        </authorList>
    </citation>
    <scope>NUCLEOTIDE SEQUENCE [LARGE SCALE GENOMIC DNA]</scope>
    <source>
        <strain evidence="2">MMolMol1</strain>
        <tissue evidence="2">Muscle</tissue>
    </source>
</reference>
<proteinExistence type="predicted"/>
<feature type="compositionally biased region" description="Basic residues" evidence="1">
    <location>
        <begin position="57"/>
        <end position="66"/>
    </location>
</feature>
<dbReference type="EMBL" id="JACASF010000021">
    <property type="protein sequence ID" value="KAF6407050.1"/>
    <property type="molecule type" value="Genomic_DNA"/>
</dbReference>
<sequence>MGIIQQSLQLMNDLKSLLSLCAQKSCSCYRTVTSVMMEGSRQTRVSRPYKISESSKRRNHPGKKSM</sequence>
<accession>A0A7J8C899</accession>
<evidence type="ECO:0000313" key="3">
    <source>
        <dbReference type="Proteomes" id="UP000550707"/>
    </source>
</evidence>
<dbReference type="Proteomes" id="UP000550707">
    <property type="component" value="Unassembled WGS sequence"/>
</dbReference>
<evidence type="ECO:0000256" key="1">
    <source>
        <dbReference type="SAM" id="MobiDB-lite"/>
    </source>
</evidence>
<gene>
    <name evidence="2" type="ORF">HJG59_007387</name>
</gene>
<dbReference type="AlphaFoldDB" id="A0A7J8C899"/>
<name>A0A7J8C899_MOLMO</name>